<keyword evidence="2" id="KW-1185">Reference proteome</keyword>
<dbReference type="AlphaFoldDB" id="A0A4Y2FCW5"/>
<dbReference type="Gene3D" id="3.30.420.10">
    <property type="entry name" value="Ribonuclease H-like superfamily/Ribonuclease H"/>
    <property type="match status" value="1"/>
</dbReference>
<evidence type="ECO:0000313" key="2">
    <source>
        <dbReference type="Proteomes" id="UP000499080"/>
    </source>
</evidence>
<evidence type="ECO:0008006" key="3">
    <source>
        <dbReference type="Google" id="ProtNLM"/>
    </source>
</evidence>
<gene>
    <name evidence="1" type="ORF">AVEN_17744_1</name>
</gene>
<organism evidence="1 2">
    <name type="scientific">Araneus ventricosus</name>
    <name type="common">Orbweaver spider</name>
    <name type="synonym">Epeira ventricosa</name>
    <dbReference type="NCBI Taxonomy" id="182803"/>
    <lineage>
        <taxon>Eukaryota</taxon>
        <taxon>Metazoa</taxon>
        <taxon>Ecdysozoa</taxon>
        <taxon>Arthropoda</taxon>
        <taxon>Chelicerata</taxon>
        <taxon>Arachnida</taxon>
        <taxon>Araneae</taxon>
        <taxon>Araneomorphae</taxon>
        <taxon>Entelegynae</taxon>
        <taxon>Araneoidea</taxon>
        <taxon>Araneidae</taxon>
        <taxon>Araneus</taxon>
    </lineage>
</organism>
<dbReference type="Proteomes" id="UP000499080">
    <property type="component" value="Unassembled WGS sequence"/>
</dbReference>
<dbReference type="GO" id="GO:0003676">
    <property type="term" value="F:nucleic acid binding"/>
    <property type="evidence" value="ECO:0007669"/>
    <property type="project" value="InterPro"/>
</dbReference>
<sequence length="121" mass="13744">MSILKERMHEGFIFQQDGAPHHFHNEVTSYLNAEVPVWIGRGSVSPWPARSTDLTPLDFSKIHENNVRTDCLILNLHQMTKVLPKPVTHTPDFQGTAFNVHKAQTHSGFSLKLETRDSSLK</sequence>
<dbReference type="InterPro" id="IPR036397">
    <property type="entry name" value="RNaseH_sf"/>
</dbReference>
<accession>A0A4Y2FCW5</accession>
<name>A0A4Y2FCW5_ARAVE</name>
<reference evidence="1 2" key="1">
    <citation type="journal article" date="2019" name="Sci. Rep.">
        <title>Orb-weaving spider Araneus ventricosus genome elucidates the spidroin gene catalogue.</title>
        <authorList>
            <person name="Kono N."/>
            <person name="Nakamura H."/>
            <person name="Ohtoshi R."/>
            <person name="Moran D.A.P."/>
            <person name="Shinohara A."/>
            <person name="Yoshida Y."/>
            <person name="Fujiwara M."/>
            <person name="Mori M."/>
            <person name="Tomita M."/>
            <person name="Arakawa K."/>
        </authorList>
    </citation>
    <scope>NUCLEOTIDE SEQUENCE [LARGE SCALE GENOMIC DNA]</scope>
</reference>
<evidence type="ECO:0000313" key="1">
    <source>
        <dbReference type="EMBL" id="GBM38306.1"/>
    </source>
</evidence>
<protein>
    <recommendedName>
        <fullName evidence="3">Tc1-like transposase DDE domain-containing protein</fullName>
    </recommendedName>
</protein>
<proteinExistence type="predicted"/>
<dbReference type="EMBL" id="BGPR01000864">
    <property type="protein sequence ID" value="GBM38306.1"/>
    <property type="molecule type" value="Genomic_DNA"/>
</dbReference>
<comment type="caution">
    <text evidence="1">The sequence shown here is derived from an EMBL/GenBank/DDBJ whole genome shotgun (WGS) entry which is preliminary data.</text>
</comment>